<feature type="region of interest" description="Disordered" evidence="6">
    <location>
        <begin position="141"/>
        <end position="196"/>
    </location>
</feature>
<dbReference type="PANTHER" id="PTHR12276">
    <property type="entry name" value="EPSIN/ENT-RELATED"/>
    <property type="match status" value="1"/>
</dbReference>
<evidence type="ECO:0000256" key="3">
    <source>
        <dbReference type="ARBA" id="ARBA00022490"/>
    </source>
</evidence>
<evidence type="ECO:0000256" key="5">
    <source>
        <dbReference type="ARBA" id="ARBA00023121"/>
    </source>
</evidence>
<dbReference type="PROSITE" id="PS50330">
    <property type="entry name" value="UIM"/>
    <property type="match status" value="2"/>
</dbReference>
<dbReference type="InterPro" id="IPR008942">
    <property type="entry name" value="ENTH_VHS"/>
</dbReference>
<name>A0ABU7B300_9TELE</name>
<evidence type="ECO:0000256" key="2">
    <source>
        <dbReference type="ARBA" id="ARBA00010130"/>
    </source>
</evidence>
<dbReference type="SMART" id="SM00726">
    <property type="entry name" value="UIM"/>
    <property type="match status" value="4"/>
</dbReference>
<keyword evidence="4" id="KW-0597">Phosphoprotein</keyword>
<dbReference type="InterPro" id="IPR013809">
    <property type="entry name" value="ENTH"/>
</dbReference>
<feature type="compositionally biased region" description="Low complexity" evidence="6">
    <location>
        <begin position="176"/>
        <end position="189"/>
    </location>
</feature>
<reference evidence="8 9" key="1">
    <citation type="submission" date="2021-07" db="EMBL/GenBank/DDBJ databases">
        <authorList>
            <person name="Palmer J.M."/>
        </authorList>
    </citation>
    <scope>NUCLEOTIDE SEQUENCE [LARGE SCALE GENOMIC DNA]</scope>
    <source>
        <strain evidence="8 9">AT_MEX2019</strain>
        <tissue evidence="8">Muscle</tissue>
    </source>
</reference>
<feature type="region of interest" description="Disordered" evidence="6">
    <location>
        <begin position="526"/>
        <end position="546"/>
    </location>
</feature>
<dbReference type="SMART" id="SM00273">
    <property type="entry name" value="ENTH"/>
    <property type="match status" value="1"/>
</dbReference>
<feature type="compositionally biased region" description="Low complexity" evidence="6">
    <location>
        <begin position="531"/>
        <end position="546"/>
    </location>
</feature>
<dbReference type="Proteomes" id="UP001345963">
    <property type="component" value="Unassembled WGS sequence"/>
</dbReference>
<dbReference type="InterPro" id="IPR003903">
    <property type="entry name" value="UIM_dom"/>
</dbReference>
<evidence type="ECO:0000259" key="7">
    <source>
        <dbReference type="PROSITE" id="PS50942"/>
    </source>
</evidence>
<gene>
    <name evidence="8" type="ORF">ATANTOWER_024336</name>
</gene>
<dbReference type="Gene3D" id="1.25.40.90">
    <property type="match status" value="1"/>
</dbReference>
<dbReference type="PROSITE" id="PS50942">
    <property type="entry name" value="ENTH"/>
    <property type="match status" value="1"/>
</dbReference>
<evidence type="ECO:0000256" key="4">
    <source>
        <dbReference type="ARBA" id="ARBA00022553"/>
    </source>
</evidence>
<dbReference type="CDD" id="cd16990">
    <property type="entry name" value="ENTH_Epsin"/>
    <property type="match status" value="1"/>
</dbReference>
<dbReference type="EMBL" id="JAHUTI010039344">
    <property type="protein sequence ID" value="MED6244005.1"/>
    <property type="molecule type" value="Genomic_DNA"/>
</dbReference>
<dbReference type="PANTHER" id="PTHR12276:SF112">
    <property type="entry name" value="EPSIN 3A-RELATED"/>
    <property type="match status" value="1"/>
</dbReference>
<keyword evidence="5" id="KW-0446">Lipid-binding</keyword>
<dbReference type="Pfam" id="PF02809">
    <property type="entry name" value="UIM"/>
    <property type="match status" value="4"/>
</dbReference>
<feature type="region of interest" description="Disordered" evidence="6">
    <location>
        <begin position="411"/>
        <end position="450"/>
    </location>
</feature>
<comment type="similarity">
    <text evidence="2">Belongs to the epsin family.</text>
</comment>
<evidence type="ECO:0000313" key="8">
    <source>
        <dbReference type="EMBL" id="MED6244005.1"/>
    </source>
</evidence>
<evidence type="ECO:0000256" key="6">
    <source>
        <dbReference type="SAM" id="MobiDB-lite"/>
    </source>
</evidence>
<accession>A0ABU7B300</accession>
<evidence type="ECO:0000313" key="9">
    <source>
        <dbReference type="Proteomes" id="UP001345963"/>
    </source>
</evidence>
<feature type="domain" description="ENTH" evidence="7">
    <location>
        <begin position="12"/>
        <end position="144"/>
    </location>
</feature>
<proteinExistence type="inferred from homology"/>
<keyword evidence="9" id="KW-1185">Reference proteome</keyword>
<comment type="subcellular location">
    <subcellularLocation>
        <location evidence="1">Cytoplasm</location>
    </subcellularLocation>
</comment>
<organism evidence="8 9">
    <name type="scientific">Ataeniobius toweri</name>
    <dbReference type="NCBI Taxonomy" id="208326"/>
    <lineage>
        <taxon>Eukaryota</taxon>
        <taxon>Metazoa</taxon>
        <taxon>Chordata</taxon>
        <taxon>Craniata</taxon>
        <taxon>Vertebrata</taxon>
        <taxon>Euteleostomi</taxon>
        <taxon>Actinopterygii</taxon>
        <taxon>Neopterygii</taxon>
        <taxon>Teleostei</taxon>
        <taxon>Neoteleostei</taxon>
        <taxon>Acanthomorphata</taxon>
        <taxon>Ovalentaria</taxon>
        <taxon>Atherinomorphae</taxon>
        <taxon>Cyprinodontiformes</taxon>
        <taxon>Goodeidae</taxon>
        <taxon>Ataeniobius</taxon>
    </lineage>
</organism>
<feature type="compositionally biased region" description="Basic and acidic residues" evidence="6">
    <location>
        <begin position="411"/>
        <end position="420"/>
    </location>
</feature>
<comment type="caution">
    <text evidence="8">The sequence shown here is derived from an EMBL/GenBank/DDBJ whole genome shotgun (WGS) entry which is preliminary data.</text>
</comment>
<protein>
    <recommendedName>
        <fullName evidence="7">ENTH domain-containing protein</fullName>
    </recommendedName>
</protein>
<dbReference type="Pfam" id="PF01417">
    <property type="entry name" value="ENTH"/>
    <property type="match status" value="1"/>
</dbReference>
<dbReference type="SUPFAM" id="SSF48464">
    <property type="entry name" value="ENTH/VHS domain"/>
    <property type="match status" value="1"/>
</dbReference>
<keyword evidence="3" id="KW-0963">Cytoplasm</keyword>
<sequence>MQSSSLRRQMKNMVNNYTESEIKVREATSNDPWGPSTSLMSEIADLTYNVVAFTEVMGMILKRLNDHGKNWRHVYKALTLLDYLVKMGSERVAKSCRDNIFTIQTLKDFQYIDRDGHDQGIHVREKAKQLVALLKDDTKLKSERSQAQKTKSRVGRGSAGYKGSHSGDDFNRCKGSPHLSSSLVASPSSRLGPDLEQAIPASSGEEELQLQLALAMSREESEKPPPTVDIDEQTQLQIAMKLSKEEAKKPVKRAPAPTLEIDEDAQLQLALSLSKEEHQQEQLTRRGDDSDLQKALEESKREMQGKGGTAFMDLVDIFAVPADAPPREIRWNNASYQAAAGARATDPRDSLDYVPRADSPWMVPPSHSPPPPWEPPAYPWNALQDVSHPKAQDWTAASSRVDPFLAFSDKTASRGAEKEPPPQSGSPSDGNLFDEAMDRGPVSVNGRDEDVSDLFDMSGLRDSLANTKPRTCRTPESFLGPTAASLVDLDALIPTNPSAKTTNPFFAGLGAPLAANPFQTEQPKVSLNEMSSSFTSPAPQSSSLPYSASLPLPTSQQCATIPSSLTHPTPPGLELPVKLPEPLLPFSSASNEEIQAAQINVNPFL</sequence>
<evidence type="ECO:0000256" key="1">
    <source>
        <dbReference type="ARBA" id="ARBA00004496"/>
    </source>
</evidence>